<sequence>MTTLYCLINIDDVNYKLTMKLDDDRVIGNFDDFLKAIATDNDPDLKKYDFGQEFFIFELYDKSLNEYVRIDDDTEFENFSKVRVKILDPNEIITEPEPPFINEDELTFAELEDYKDDVELVELYAQAHIPDPDIIKIIDNSNITAETFRVNNVRIKKQIVKTVIKYQGLFKAPGAVYEQCWEFIVNDVRDNIGERTFKLIRDRNYIGFNRIWFKNVEKEFLALIGQYNRLLRMCQCLTPQLAERLWPFFKIFHKSLRIEHIYPEREASLKIMQKEFDNAKKITVL</sequence>
<reference evidence="1" key="2">
    <citation type="submission" date="2015-06" db="UniProtKB">
        <authorList>
            <consortium name="EnsemblMetazoa"/>
        </authorList>
    </citation>
    <scope>IDENTIFICATION</scope>
</reference>
<gene>
    <name evidence="1" type="primary">107361132</name>
</gene>
<dbReference type="HOGENOM" id="CLU_977701_0_0_1"/>
<dbReference type="EnsemblMetazoa" id="tetur06g01430.1">
    <property type="protein sequence ID" value="tetur06g01430.1"/>
    <property type="gene ID" value="tetur06g01430"/>
</dbReference>
<accession>T1K6R4</accession>
<evidence type="ECO:0000313" key="1">
    <source>
        <dbReference type="EnsemblMetazoa" id="tetur06g01430.1"/>
    </source>
</evidence>
<protein>
    <submittedName>
        <fullName evidence="1">Uncharacterized protein</fullName>
    </submittedName>
</protein>
<dbReference type="AlphaFoldDB" id="T1K6R4"/>
<evidence type="ECO:0000313" key="2">
    <source>
        <dbReference type="Proteomes" id="UP000015104"/>
    </source>
</evidence>
<dbReference type="Proteomes" id="UP000015104">
    <property type="component" value="Unassembled WGS sequence"/>
</dbReference>
<organism evidence="1 2">
    <name type="scientific">Tetranychus urticae</name>
    <name type="common">Two-spotted spider mite</name>
    <dbReference type="NCBI Taxonomy" id="32264"/>
    <lineage>
        <taxon>Eukaryota</taxon>
        <taxon>Metazoa</taxon>
        <taxon>Ecdysozoa</taxon>
        <taxon>Arthropoda</taxon>
        <taxon>Chelicerata</taxon>
        <taxon>Arachnida</taxon>
        <taxon>Acari</taxon>
        <taxon>Acariformes</taxon>
        <taxon>Trombidiformes</taxon>
        <taxon>Prostigmata</taxon>
        <taxon>Eleutherengona</taxon>
        <taxon>Raphignathae</taxon>
        <taxon>Tetranychoidea</taxon>
        <taxon>Tetranychidae</taxon>
        <taxon>Tetranychus</taxon>
    </lineage>
</organism>
<dbReference type="OrthoDB" id="10352873at2759"/>
<dbReference type="OMA" id="DNIGERT"/>
<reference evidence="2" key="1">
    <citation type="submission" date="2011-08" db="EMBL/GenBank/DDBJ databases">
        <authorList>
            <person name="Rombauts S."/>
        </authorList>
    </citation>
    <scope>NUCLEOTIDE SEQUENCE</scope>
    <source>
        <strain evidence="2">London</strain>
    </source>
</reference>
<dbReference type="KEGG" id="tut:107361132"/>
<name>T1K6R4_TETUR</name>
<dbReference type="EMBL" id="CAEY01001794">
    <property type="status" value="NOT_ANNOTATED_CDS"/>
    <property type="molecule type" value="Genomic_DNA"/>
</dbReference>
<proteinExistence type="predicted"/>
<keyword evidence="2" id="KW-1185">Reference proteome</keyword>